<dbReference type="Proteomes" id="UP000193450">
    <property type="component" value="Chromosome"/>
</dbReference>
<dbReference type="KEGG" id="osg:BST96_19775"/>
<dbReference type="InterPro" id="IPR046341">
    <property type="entry name" value="SET_dom_sf"/>
</dbReference>
<reference evidence="1 2" key="1">
    <citation type="submission" date="2016-11" db="EMBL/GenBank/DDBJ databases">
        <title>Trade-off between light-utilization and light-protection in marine flavobacteria.</title>
        <authorList>
            <person name="Kumagai Y."/>
        </authorList>
    </citation>
    <scope>NUCLEOTIDE SEQUENCE [LARGE SCALE GENOMIC DNA]</scope>
    <source>
        <strain evidence="1 2">NBRC 107125</strain>
    </source>
</reference>
<dbReference type="RefSeq" id="WP_085760340.1">
    <property type="nucleotide sequence ID" value="NZ_CP019343.1"/>
</dbReference>
<evidence type="ECO:0000313" key="1">
    <source>
        <dbReference type="EMBL" id="ARN76139.1"/>
    </source>
</evidence>
<dbReference type="SUPFAM" id="SSF82199">
    <property type="entry name" value="SET domain"/>
    <property type="match status" value="1"/>
</dbReference>
<sequence>MAHITSDNPEASKTLQELQELVIENGGHIHPDINFVVNNNSLSIESPLNASNQDHLLYIPDACLPCYDDFDITLKNNEIAISPKNQSIPQSQQQAFNLLITLFNLTKKLDEHRENFPGLLQPLPEEIIELLGKKDPSAKTQLSPPGKTAEQHLLDSFFHTRYLSSVRQNGERKRVLLPMIDFINHNANALPFTTARADSGNFMGIIVCHWKDSDSSRECFVDYYPLDPMARFLGYGFVDTSANYIQSIPLSIVIESVGCLHINNKLPKPEEQNKLPTFEAFSKIDNYQPYVQIDQSGNLTLSHLAIPIKDDETKHLNPAIKHAIQMMSGKKLKGKKLERLAQKAQKTLIRENIKYSQNAYKYLENRDNSDLTESALSTLQQLFQFEHQQLSKYLKS</sequence>
<dbReference type="EMBL" id="CP019343">
    <property type="protein sequence ID" value="ARN76139.1"/>
    <property type="molecule type" value="Genomic_DNA"/>
</dbReference>
<protein>
    <recommendedName>
        <fullName evidence="3">SET domain-containing protein</fullName>
    </recommendedName>
</protein>
<gene>
    <name evidence="1" type="ORF">BST96_19775</name>
</gene>
<evidence type="ECO:0008006" key="3">
    <source>
        <dbReference type="Google" id="ProtNLM"/>
    </source>
</evidence>
<dbReference type="AlphaFoldDB" id="A0A1X9NL42"/>
<dbReference type="OrthoDB" id="7346865at2"/>
<accession>A0A1X9NL42</accession>
<name>A0A1X9NL42_9GAMM</name>
<evidence type="ECO:0000313" key="2">
    <source>
        <dbReference type="Proteomes" id="UP000193450"/>
    </source>
</evidence>
<keyword evidence="2" id="KW-1185">Reference proteome</keyword>
<dbReference type="STRING" id="716816.BST96_19775"/>
<organism evidence="1 2">
    <name type="scientific">Oceanicoccus sagamiensis</name>
    <dbReference type="NCBI Taxonomy" id="716816"/>
    <lineage>
        <taxon>Bacteria</taxon>
        <taxon>Pseudomonadati</taxon>
        <taxon>Pseudomonadota</taxon>
        <taxon>Gammaproteobacteria</taxon>
        <taxon>Cellvibrionales</taxon>
        <taxon>Spongiibacteraceae</taxon>
        <taxon>Oceanicoccus</taxon>
    </lineage>
</organism>
<proteinExistence type="predicted"/>